<dbReference type="GO" id="GO:0050906">
    <property type="term" value="P:detection of stimulus involved in sensory perception"/>
    <property type="evidence" value="ECO:0007669"/>
    <property type="project" value="UniProtKB-ARBA"/>
</dbReference>
<dbReference type="Pfam" id="PF00060">
    <property type="entry name" value="Lig_chan"/>
    <property type="match status" value="1"/>
</dbReference>
<feature type="transmembrane region" description="Helical" evidence="9">
    <location>
        <begin position="56"/>
        <end position="76"/>
    </location>
</feature>
<dbReference type="InParanoid" id="B7Q7A6"/>
<feature type="transmembrane region" description="Helical" evidence="9">
    <location>
        <begin position="119"/>
        <end position="139"/>
    </location>
</feature>
<dbReference type="GO" id="GO:0015276">
    <property type="term" value="F:ligand-gated monoatomic ion channel activity"/>
    <property type="evidence" value="ECO:0007669"/>
    <property type="project" value="InterPro"/>
</dbReference>
<comment type="subcellular location">
    <subcellularLocation>
        <location evidence="1">Cell membrane</location>
        <topology evidence="1">Multi-pass membrane protein</topology>
    </subcellularLocation>
</comment>
<dbReference type="EMBL" id="ABJB010747804">
    <property type="status" value="NOT_ANNOTATED_CDS"/>
    <property type="molecule type" value="Genomic_DNA"/>
</dbReference>
<accession>B7Q7A6</accession>
<evidence type="ECO:0000256" key="4">
    <source>
        <dbReference type="ARBA" id="ARBA00022692"/>
    </source>
</evidence>
<name>B7Q7A6_IXOSC</name>
<keyword evidence="8" id="KW-0325">Glycoprotein</keyword>
<evidence type="ECO:0000256" key="6">
    <source>
        <dbReference type="ARBA" id="ARBA00023136"/>
    </source>
</evidence>
<evidence type="ECO:0000256" key="5">
    <source>
        <dbReference type="ARBA" id="ARBA00022989"/>
    </source>
</evidence>
<evidence type="ECO:0000256" key="1">
    <source>
        <dbReference type="ARBA" id="ARBA00004651"/>
    </source>
</evidence>
<organism>
    <name type="scientific">Ixodes scapularis</name>
    <name type="common">Black-legged tick</name>
    <name type="synonym">Deer tick</name>
    <dbReference type="NCBI Taxonomy" id="6945"/>
    <lineage>
        <taxon>Eukaryota</taxon>
        <taxon>Metazoa</taxon>
        <taxon>Ecdysozoa</taxon>
        <taxon>Arthropoda</taxon>
        <taxon>Chelicerata</taxon>
        <taxon>Arachnida</taxon>
        <taxon>Acari</taxon>
        <taxon>Parasitiformes</taxon>
        <taxon>Ixodida</taxon>
        <taxon>Ixodoidea</taxon>
        <taxon>Ixodidae</taxon>
        <taxon>Ixodinae</taxon>
        <taxon>Ixodes</taxon>
    </lineage>
</organism>
<dbReference type="PANTHER" id="PTHR42643">
    <property type="entry name" value="IONOTROPIC RECEPTOR 20A-RELATED"/>
    <property type="match status" value="1"/>
</dbReference>
<evidence type="ECO:0000256" key="7">
    <source>
        <dbReference type="ARBA" id="ARBA00023170"/>
    </source>
</evidence>
<protein>
    <recommendedName>
        <fullName evidence="10">Ionotropic glutamate receptor C-terminal domain-containing protein</fullName>
    </recommendedName>
</protein>
<evidence type="ECO:0000259" key="10">
    <source>
        <dbReference type="Pfam" id="PF00060"/>
    </source>
</evidence>
<feature type="domain" description="Ionotropic glutamate receptor C-terminal" evidence="10">
    <location>
        <begin position="54"/>
        <end position="158"/>
    </location>
</feature>
<proteinExistence type="inferred from homology"/>
<dbReference type="EMBL" id="ABJB010083538">
    <property type="status" value="NOT_ANNOTATED_CDS"/>
    <property type="molecule type" value="Genomic_DNA"/>
</dbReference>
<dbReference type="EMBL" id="ABJB010778375">
    <property type="status" value="NOT_ANNOTATED_CDS"/>
    <property type="molecule type" value="Genomic_DNA"/>
</dbReference>
<evidence type="ECO:0000313" key="11">
    <source>
        <dbReference type="EMBL" id="EEC14728.1"/>
    </source>
</evidence>
<evidence type="ECO:0000256" key="2">
    <source>
        <dbReference type="ARBA" id="ARBA00008685"/>
    </source>
</evidence>
<keyword evidence="4 9" id="KW-0812">Transmembrane</keyword>
<sequence length="275" mass="31144">MEADACFSLSIGSYARSKVVRLGPVVSYQDNAILTGSETARFDAFEYLQAFDRKTWLMLFIALLVLAFLISLPDWLKSREGGNRGSSLGGQIHENAWTLFGCLLCECFPKPFARISERLLVGVWLVAVVILSNTFASLLKSRHAVGNSVPIADSIVDVAARSYLRPIIAAGTYYEQLDKDSSSPHVKKVWEMARKKKGMVPLHAFFSDENLRQVAERQAVMAMERGSMLFNMAAFCEREGVRNFYVAQQLIEQTPFVYMFSKHLDRRIYEEIFKK</sequence>
<dbReference type="EMBL" id="ABJB010804034">
    <property type="status" value="NOT_ANNOTATED_CDS"/>
    <property type="molecule type" value="Genomic_DNA"/>
</dbReference>
<dbReference type="EMBL" id="DS873468">
    <property type="protein sequence ID" value="EEC14728.1"/>
    <property type="molecule type" value="Genomic_DNA"/>
</dbReference>
<keyword evidence="5 9" id="KW-1133">Transmembrane helix</keyword>
<dbReference type="GO" id="GO:0005886">
    <property type="term" value="C:plasma membrane"/>
    <property type="evidence" value="ECO:0007669"/>
    <property type="project" value="UniProtKB-SubCell"/>
</dbReference>
<dbReference type="PaxDb" id="6945-B7Q7A6"/>
<evidence type="ECO:0000256" key="8">
    <source>
        <dbReference type="ARBA" id="ARBA00023180"/>
    </source>
</evidence>
<dbReference type="VEuPathDB" id="VectorBase:ISCI021648"/>
<gene>
    <name evidence="11" type="ORF">IscW_ISCW021648</name>
</gene>
<dbReference type="VEuPathDB" id="VectorBase:ISCP_017321"/>
<dbReference type="AlphaFoldDB" id="B7Q7A6"/>
<dbReference type="OrthoDB" id="6498373at2759"/>
<dbReference type="InterPro" id="IPR052192">
    <property type="entry name" value="Insect_Ionotropic_Sensory_Rcpt"/>
</dbReference>
<dbReference type="HOGENOM" id="CLU_1012945_0_0_1"/>
<keyword evidence="13" id="KW-1185">Reference proteome</keyword>
<dbReference type="PANTHER" id="PTHR42643:SF38">
    <property type="entry name" value="IONOTROPIC RECEPTOR 100A"/>
    <property type="match status" value="1"/>
</dbReference>
<comment type="similarity">
    <text evidence="2">Belongs to the glutamate-gated ion channel (TC 1.A.10.1) family.</text>
</comment>
<dbReference type="VEuPathDB" id="VectorBase:ISCW021648"/>
<dbReference type="Proteomes" id="UP000001555">
    <property type="component" value="Unassembled WGS sequence"/>
</dbReference>
<evidence type="ECO:0000313" key="13">
    <source>
        <dbReference type="Proteomes" id="UP000001555"/>
    </source>
</evidence>
<reference evidence="12" key="2">
    <citation type="submission" date="2020-05" db="UniProtKB">
        <authorList>
            <consortium name="EnsemblMetazoa"/>
        </authorList>
    </citation>
    <scope>IDENTIFICATION</scope>
    <source>
        <strain evidence="12">wikel</strain>
    </source>
</reference>
<keyword evidence="7" id="KW-0675">Receptor</keyword>
<reference evidence="11 13" key="1">
    <citation type="submission" date="2008-03" db="EMBL/GenBank/DDBJ databases">
        <title>Annotation of Ixodes scapularis.</title>
        <authorList>
            <consortium name="Ixodes scapularis Genome Project Consortium"/>
            <person name="Caler E."/>
            <person name="Hannick L.I."/>
            <person name="Bidwell S."/>
            <person name="Joardar V."/>
            <person name="Thiagarajan M."/>
            <person name="Amedeo P."/>
            <person name="Galinsky K.J."/>
            <person name="Schobel S."/>
            <person name="Inman J."/>
            <person name="Hostetler J."/>
            <person name="Miller J."/>
            <person name="Hammond M."/>
            <person name="Megy K."/>
            <person name="Lawson D."/>
            <person name="Kodira C."/>
            <person name="Sutton G."/>
            <person name="Meyer J."/>
            <person name="Hill C.A."/>
            <person name="Birren B."/>
            <person name="Nene V."/>
            <person name="Collins F."/>
            <person name="Alarcon-Chaidez F."/>
            <person name="Wikel S."/>
            <person name="Strausberg R."/>
        </authorList>
    </citation>
    <scope>NUCLEOTIDE SEQUENCE [LARGE SCALE GENOMIC DNA]</scope>
    <source>
        <strain evidence="13">Wikel</strain>
        <strain evidence="11">Wikel colony</strain>
    </source>
</reference>
<keyword evidence="3" id="KW-1003">Cell membrane</keyword>
<evidence type="ECO:0000256" key="3">
    <source>
        <dbReference type="ARBA" id="ARBA00022475"/>
    </source>
</evidence>
<dbReference type="Gene3D" id="1.10.287.70">
    <property type="match status" value="1"/>
</dbReference>
<dbReference type="EnsemblMetazoa" id="ISCW021648-RA">
    <property type="protein sequence ID" value="ISCW021648-PA"/>
    <property type="gene ID" value="ISCW021648"/>
</dbReference>
<keyword evidence="6 9" id="KW-0472">Membrane</keyword>
<dbReference type="EMBL" id="ABJB010314509">
    <property type="status" value="NOT_ANNOTATED_CDS"/>
    <property type="molecule type" value="Genomic_DNA"/>
</dbReference>
<evidence type="ECO:0000256" key="9">
    <source>
        <dbReference type="SAM" id="Phobius"/>
    </source>
</evidence>
<dbReference type="InterPro" id="IPR001320">
    <property type="entry name" value="Iontro_rcpt_C"/>
</dbReference>
<evidence type="ECO:0000313" key="12">
    <source>
        <dbReference type="EnsemblMetazoa" id="ISCW021648-PA"/>
    </source>
</evidence>